<evidence type="ECO:0000256" key="1">
    <source>
        <dbReference type="SAM" id="Phobius"/>
    </source>
</evidence>
<keyword evidence="3" id="KW-1185">Reference proteome</keyword>
<dbReference type="GeneID" id="8384024"/>
<evidence type="ECO:0000313" key="3">
    <source>
        <dbReference type="Proteomes" id="UP000002071"/>
    </source>
</evidence>
<keyword evidence="1" id="KW-0812">Transmembrane</keyword>
<dbReference type="InterPro" id="IPR046157">
    <property type="entry name" value="DUF6159"/>
</dbReference>
<protein>
    <recommendedName>
        <fullName evidence="4">Glycerophosphoryl diester phosphodiesterase membrane domain-containing protein</fullName>
    </recommendedName>
</protein>
<dbReference type="Pfam" id="PF19656">
    <property type="entry name" value="DUF6159"/>
    <property type="match status" value="1"/>
</dbReference>
<dbReference type="KEGG" id="hut:Huta_1738"/>
<evidence type="ECO:0008006" key="4">
    <source>
        <dbReference type="Google" id="ProtNLM"/>
    </source>
</evidence>
<dbReference type="eggNOG" id="arCOG08211">
    <property type="taxonomic scope" value="Archaea"/>
</dbReference>
<feature type="transmembrane region" description="Helical" evidence="1">
    <location>
        <begin position="220"/>
        <end position="240"/>
    </location>
</feature>
<dbReference type="STRING" id="519442.Huta_1738"/>
<dbReference type="Proteomes" id="UP000002071">
    <property type="component" value="Chromosome"/>
</dbReference>
<feature type="transmembrane region" description="Helical" evidence="1">
    <location>
        <begin position="137"/>
        <end position="163"/>
    </location>
</feature>
<feature type="transmembrane region" description="Helical" evidence="1">
    <location>
        <begin position="187"/>
        <end position="214"/>
    </location>
</feature>
<proteinExistence type="predicted"/>
<dbReference type="HOGENOM" id="CLU_074083_0_0_2"/>
<reference evidence="2 3" key="1">
    <citation type="journal article" date="2009" name="Stand. Genomic Sci.">
        <title>Complete genome sequence of Halorhabdus utahensis type strain (AX-2).</title>
        <authorList>
            <person name="Anderson I."/>
            <person name="Tindall B.J."/>
            <person name="Pomrenke H."/>
            <person name="Goker M."/>
            <person name="Lapidus A."/>
            <person name="Nolan M."/>
            <person name="Copeland A."/>
            <person name="Glavina Del Rio T."/>
            <person name="Chen F."/>
            <person name="Tice H."/>
            <person name="Cheng J.F."/>
            <person name="Lucas S."/>
            <person name="Chertkov O."/>
            <person name="Bruce D."/>
            <person name="Brettin T."/>
            <person name="Detter J.C."/>
            <person name="Han C."/>
            <person name="Goodwin L."/>
            <person name="Land M."/>
            <person name="Hauser L."/>
            <person name="Chang Y.J."/>
            <person name="Jeffries C.D."/>
            <person name="Pitluck S."/>
            <person name="Pati A."/>
            <person name="Mavromatis K."/>
            <person name="Ivanova N."/>
            <person name="Ovchinnikova G."/>
            <person name="Chen A."/>
            <person name="Palaniappan K."/>
            <person name="Chain P."/>
            <person name="Rohde M."/>
            <person name="Bristow J."/>
            <person name="Eisen J.A."/>
            <person name="Markowitz V."/>
            <person name="Hugenholtz P."/>
            <person name="Kyrpides N.C."/>
            <person name="Klenk H.P."/>
        </authorList>
    </citation>
    <scope>NUCLEOTIDE SEQUENCE [LARGE SCALE GENOMIC DNA]</scope>
    <source>
        <strain evidence="3">DSM 12940 / JCM 11049 / AX-2</strain>
    </source>
</reference>
<dbReference type="EMBL" id="CP001687">
    <property type="protein sequence ID" value="ACV11910.1"/>
    <property type="molecule type" value="Genomic_DNA"/>
</dbReference>
<name>C7NRH4_HALUD</name>
<keyword evidence="1" id="KW-0472">Membrane</keyword>
<feature type="transmembrane region" description="Helical" evidence="1">
    <location>
        <begin position="114"/>
        <end position="131"/>
    </location>
</feature>
<evidence type="ECO:0000313" key="2">
    <source>
        <dbReference type="EMBL" id="ACV11910.1"/>
    </source>
</evidence>
<dbReference type="RefSeq" id="WP_015789482.1">
    <property type="nucleotide sequence ID" value="NC_013158.1"/>
</dbReference>
<feature type="transmembrane region" description="Helical" evidence="1">
    <location>
        <begin position="27"/>
        <end position="51"/>
    </location>
</feature>
<sequence length="292" mass="30597">MGVIKRLMIGFGMARRSVRVLRTHPKLLVFPLIGGLSGLAFLATLFGSLVFTGPFFEVPGPAIFVALFVAYLVETFIASFFTAALVVATRTAFRGDEPSIRAALAAAWQRKLPLLVWSVVAAIVGVILRAIESEDNLVAHLLAAVFAVAWSVMTYFVVPVIVFRDPSITELFKESARTFKDTWGESIGAMGAIDVVTVLLALGGVVLGAITYVATAGLGTVQLVATLSVGGTAVVIGLLVGKALSGIAKTALYVYATEHTAPKHFEDMDFGELGGARSSSTAGTFGGGSGRI</sequence>
<keyword evidence="1" id="KW-1133">Transmembrane helix</keyword>
<dbReference type="AlphaFoldDB" id="C7NRH4"/>
<dbReference type="OrthoDB" id="163788at2157"/>
<gene>
    <name evidence="2" type="ordered locus">Huta_1738</name>
</gene>
<feature type="transmembrane region" description="Helical" evidence="1">
    <location>
        <begin position="63"/>
        <end position="93"/>
    </location>
</feature>
<organism evidence="2 3">
    <name type="scientific">Halorhabdus utahensis (strain DSM 12940 / JCM 11049 / AX-2)</name>
    <dbReference type="NCBI Taxonomy" id="519442"/>
    <lineage>
        <taxon>Archaea</taxon>
        <taxon>Methanobacteriati</taxon>
        <taxon>Methanobacteriota</taxon>
        <taxon>Stenosarchaea group</taxon>
        <taxon>Halobacteria</taxon>
        <taxon>Halobacteriales</taxon>
        <taxon>Haloarculaceae</taxon>
        <taxon>Halorhabdus</taxon>
    </lineage>
</organism>
<accession>C7NRH4</accession>